<organism evidence="1 2">
    <name type="scientific">Prunus dulcis</name>
    <name type="common">Almond</name>
    <name type="synonym">Amygdalus dulcis</name>
    <dbReference type="NCBI Taxonomy" id="3755"/>
    <lineage>
        <taxon>Eukaryota</taxon>
        <taxon>Viridiplantae</taxon>
        <taxon>Streptophyta</taxon>
        <taxon>Embryophyta</taxon>
        <taxon>Tracheophyta</taxon>
        <taxon>Spermatophyta</taxon>
        <taxon>Magnoliopsida</taxon>
        <taxon>eudicotyledons</taxon>
        <taxon>Gunneridae</taxon>
        <taxon>Pentapetalae</taxon>
        <taxon>rosids</taxon>
        <taxon>fabids</taxon>
        <taxon>Rosales</taxon>
        <taxon>Rosaceae</taxon>
        <taxon>Amygdaloideae</taxon>
        <taxon>Amygdaleae</taxon>
        <taxon>Prunus</taxon>
    </lineage>
</organism>
<sequence length="96" mass="10697">MVRSFVSASTMKITTVHNVAISRGLGSVSDYGDQELVNLEVINHLVTTVKPEAFFFCVAWFLGAGKMKAKDESQMGKRVGPHGRHGFFQVFFNLFK</sequence>
<reference evidence="2" key="1">
    <citation type="journal article" date="2020" name="Plant J.">
        <title>Transposons played a major role in the diversification between the closely related almond and peach genomes: results from the almond genome sequence.</title>
        <authorList>
            <person name="Alioto T."/>
            <person name="Alexiou K.G."/>
            <person name="Bardil A."/>
            <person name="Barteri F."/>
            <person name="Castanera R."/>
            <person name="Cruz F."/>
            <person name="Dhingra A."/>
            <person name="Duval H."/>
            <person name="Fernandez I Marti A."/>
            <person name="Frias L."/>
            <person name="Galan B."/>
            <person name="Garcia J.L."/>
            <person name="Howad W."/>
            <person name="Gomez-Garrido J."/>
            <person name="Gut M."/>
            <person name="Julca I."/>
            <person name="Morata J."/>
            <person name="Puigdomenech P."/>
            <person name="Ribeca P."/>
            <person name="Rubio Cabetas M.J."/>
            <person name="Vlasova A."/>
            <person name="Wirthensohn M."/>
            <person name="Garcia-Mas J."/>
            <person name="Gabaldon T."/>
            <person name="Casacuberta J.M."/>
            <person name="Arus P."/>
        </authorList>
    </citation>
    <scope>NUCLEOTIDE SEQUENCE [LARGE SCALE GENOMIC DNA]</scope>
    <source>
        <strain evidence="2">cv. Texas</strain>
    </source>
</reference>
<dbReference type="AlphaFoldDB" id="A0A5E4G048"/>
<dbReference type="Proteomes" id="UP000327085">
    <property type="component" value="Chromosome 5"/>
</dbReference>
<protein>
    <submittedName>
        <fullName evidence="1">PREDICTED: PRUPE_5G227300</fullName>
    </submittedName>
</protein>
<proteinExistence type="predicted"/>
<dbReference type="Gramene" id="VVA33042">
    <property type="protein sequence ID" value="VVA33042"/>
    <property type="gene ID" value="Prudul26B024253"/>
</dbReference>
<accession>A0A5E4G048</accession>
<dbReference type="InParanoid" id="A0A5E4G048"/>
<gene>
    <name evidence="1" type="ORF">ALMOND_2B024253</name>
</gene>
<name>A0A5E4G048_PRUDU</name>
<dbReference type="EMBL" id="CABIKO010000271">
    <property type="protein sequence ID" value="VVA33042.1"/>
    <property type="molecule type" value="Genomic_DNA"/>
</dbReference>
<evidence type="ECO:0000313" key="2">
    <source>
        <dbReference type="Proteomes" id="UP000327085"/>
    </source>
</evidence>
<evidence type="ECO:0000313" key="1">
    <source>
        <dbReference type="EMBL" id="VVA33042.1"/>
    </source>
</evidence>